<protein>
    <submittedName>
        <fullName evidence="1">Uncharacterized protein</fullName>
    </submittedName>
</protein>
<dbReference type="Proteomes" id="UP000014660">
    <property type="component" value="Chromosome"/>
</dbReference>
<accession>S0AQE8</accession>
<organism evidence="1 2">
    <name type="scientific">Ferroplasma acidarmanus Fer1</name>
    <dbReference type="NCBI Taxonomy" id="333146"/>
    <lineage>
        <taxon>Archaea</taxon>
        <taxon>Methanobacteriati</taxon>
        <taxon>Thermoplasmatota</taxon>
        <taxon>Thermoplasmata</taxon>
        <taxon>Thermoplasmatales</taxon>
        <taxon>Ferroplasmaceae</taxon>
        <taxon>Ferroplasma</taxon>
    </lineage>
</organism>
<evidence type="ECO:0000313" key="1">
    <source>
        <dbReference type="EMBL" id="AGO60394.1"/>
    </source>
</evidence>
<name>S0AQE8_FERAC</name>
<reference evidence="1 2" key="1">
    <citation type="journal article" date="2007" name="Proc. Natl. Acad. Sci. U.S.A.">
        <title>Genome dynamics in a natural archaeal population.</title>
        <authorList>
            <person name="Allen E.E."/>
            <person name="Tyson G.W."/>
            <person name="Whitaker R.J."/>
            <person name="Detter J.C."/>
            <person name="Richardson P.M."/>
            <person name="Banfield J.F."/>
        </authorList>
    </citation>
    <scope>NUCLEOTIDE SEQUENCE [LARGE SCALE GENOMIC DNA]</scope>
    <source>
        <strain evidence="2">fer1</strain>
    </source>
</reference>
<evidence type="ECO:0000313" key="2">
    <source>
        <dbReference type="Proteomes" id="UP000014660"/>
    </source>
</evidence>
<dbReference type="HOGENOM" id="CLU_3362476_0_0_2"/>
<sequence>MSTIREGREQNTCQEIKYRIQRDEEDMIISTENYC</sequence>
<gene>
    <name evidence="1" type="ORF">FACI_IFERC00001G0414</name>
</gene>
<dbReference type="EMBL" id="CP004145">
    <property type="protein sequence ID" value="AGO60394.1"/>
    <property type="molecule type" value="Genomic_DNA"/>
</dbReference>
<keyword evidence="2" id="KW-1185">Reference proteome</keyword>
<dbReference type="AlphaFoldDB" id="S0AQE8"/>
<dbReference type="KEGG" id="fac:FACI_IFERC01G0414"/>
<proteinExistence type="predicted"/>